<evidence type="ECO:0000313" key="5">
    <source>
        <dbReference type="EMBL" id="RDL39233.1"/>
    </source>
</evidence>
<dbReference type="GO" id="GO:0003677">
    <property type="term" value="F:DNA binding"/>
    <property type="evidence" value="ECO:0007669"/>
    <property type="project" value="InterPro"/>
</dbReference>
<evidence type="ECO:0000256" key="2">
    <source>
        <dbReference type="ARBA" id="ARBA00022723"/>
    </source>
</evidence>
<comment type="subcellular location">
    <subcellularLocation>
        <location evidence="1">Nucleus</location>
    </subcellularLocation>
</comment>
<sequence length="749" mass="84051">MSPGEPEVGYRRNGKRQACEPCRKGKLACDHGAPHCGRCVRRKTTEKCIYHPAPMTKVRTSTNSPNLQKASRAASVHTPVANTTPQTYNVSCPPLPSASEPSPYASPSINGSGMQGFQAPSSAVEESRGRCHSPNIGQSGEPTRKRLASWKTAVYPKSAKYYGPTSFSAVYLENKTTENEDLLDIGEDPRKHPGSWVFGQPLLGRERPSVPYQRTKEIVKALWNIPSKEICENLLSMSLSIHDATLNPIMIRHCITTLWSTFGSQLAAPLTAENLNIISEVLFKNEENPLPPAPEDGLEWLNTFMGPNLRFEMLGVLFCFFGKAFLTLQDWDPLFKVPENNGRSRKETAWRMKECADACRKTCHLSETVNEIVVALTYNVHILESSCTGDESYLLRHRHGHMVTSATNAGLHRLPDYTNTRVTTASEYKRRLFSAVYYLDKTHSALNGLPPMLGRLYCDVRPPLDLSDDELFLPPHALAVAISRLDFNGWNTEGNMYNISISRAIWQLSAVREEILELALGVNVMISDERIVDLRQRSQHVLNSFPNQLLYYANGKIPKDGTGKTLFAQACLMLDFLQNMFLIERVAMARGFSTVENLLSTAMDMLDLSLMFWIMRDQLIPFTSYFDWIITFYGIPSAGVICVELLNKQSAAHHHPSFSRSDAIQKLTLFIGFLEWIRPTDGNYKLAGRLRKVIRRVLDHVLEPPNTQSDAPMPMDAPFDPTLLDPLDNIDDMDWLSSIDWTHGSGIGL</sequence>
<dbReference type="Pfam" id="PF00172">
    <property type="entry name" value="Zn_clus"/>
    <property type="match status" value="1"/>
</dbReference>
<dbReference type="Pfam" id="PF04082">
    <property type="entry name" value="Fungal_trans"/>
    <property type="match status" value="1"/>
</dbReference>
<keyword evidence="3" id="KW-0539">Nucleus</keyword>
<feature type="domain" description="Zn(2)-C6 fungal-type" evidence="4">
    <location>
        <begin position="18"/>
        <end position="50"/>
    </location>
</feature>
<gene>
    <name evidence="5" type="ORF">BP5553_03573</name>
</gene>
<evidence type="ECO:0000259" key="4">
    <source>
        <dbReference type="PROSITE" id="PS50048"/>
    </source>
</evidence>
<dbReference type="InterPro" id="IPR007219">
    <property type="entry name" value="XnlR_reg_dom"/>
</dbReference>
<dbReference type="SMART" id="SM00066">
    <property type="entry name" value="GAL4"/>
    <property type="match status" value="1"/>
</dbReference>
<dbReference type="SUPFAM" id="SSF57701">
    <property type="entry name" value="Zn2/Cys6 DNA-binding domain"/>
    <property type="match status" value="1"/>
</dbReference>
<dbReference type="InterPro" id="IPR050613">
    <property type="entry name" value="Sec_Metabolite_Reg"/>
</dbReference>
<dbReference type="CDD" id="cd12148">
    <property type="entry name" value="fungal_TF_MHR"/>
    <property type="match status" value="1"/>
</dbReference>
<evidence type="ECO:0000256" key="3">
    <source>
        <dbReference type="ARBA" id="ARBA00023242"/>
    </source>
</evidence>
<dbReference type="EMBL" id="NPIC01000002">
    <property type="protein sequence ID" value="RDL39233.1"/>
    <property type="molecule type" value="Genomic_DNA"/>
</dbReference>
<name>A0A370TUL9_9HELO</name>
<dbReference type="GeneID" id="43596422"/>
<dbReference type="STRING" id="2656787.A0A370TUL9"/>
<dbReference type="InterPro" id="IPR036864">
    <property type="entry name" value="Zn2-C6_fun-type_DNA-bd_sf"/>
</dbReference>
<dbReference type="PROSITE" id="PS50048">
    <property type="entry name" value="ZN2_CY6_FUNGAL_2"/>
    <property type="match status" value="1"/>
</dbReference>
<dbReference type="AlphaFoldDB" id="A0A370TUL9"/>
<dbReference type="Gene3D" id="4.10.240.10">
    <property type="entry name" value="Zn(2)-C6 fungal-type DNA-binding domain"/>
    <property type="match status" value="1"/>
</dbReference>
<dbReference type="CDD" id="cd00067">
    <property type="entry name" value="GAL4"/>
    <property type="match status" value="1"/>
</dbReference>
<dbReference type="PANTHER" id="PTHR31001:SF49">
    <property type="entry name" value="ZN(II)2CYS6 TRANSCRIPTION FACTOR (EUROFUNG)"/>
    <property type="match status" value="1"/>
</dbReference>
<keyword evidence="2" id="KW-0479">Metal-binding</keyword>
<dbReference type="PROSITE" id="PS00463">
    <property type="entry name" value="ZN2_CY6_FUNGAL_1"/>
    <property type="match status" value="1"/>
</dbReference>
<dbReference type="OrthoDB" id="4898680at2759"/>
<keyword evidence="6" id="KW-1185">Reference proteome</keyword>
<accession>A0A370TUL9</accession>
<evidence type="ECO:0000313" key="6">
    <source>
        <dbReference type="Proteomes" id="UP000254866"/>
    </source>
</evidence>
<dbReference type="GO" id="GO:0008270">
    <property type="term" value="F:zinc ion binding"/>
    <property type="evidence" value="ECO:0007669"/>
    <property type="project" value="InterPro"/>
</dbReference>
<dbReference type="GO" id="GO:0000981">
    <property type="term" value="F:DNA-binding transcription factor activity, RNA polymerase II-specific"/>
    <property type="evidence" value="ECO:0007669"/>
    <property type="project" value="InterPro"/>
</dbReference>
<organism evidence="5 6">
    <name type="scientific">Venustampulla echinocandica</name>
    <dbReference type="NCBI Taxonomy" id="2656787"/>
    <lineage>
        <taxon>Eukaryota</taxon>
        <taxon>Fungi</taxon>
        <taxon>Dikarya</taxon>
        <taxon>Ascomycota</taxon>
        <taxon>Pezizomycotina</taxon>
        <taxon>Leotiomycetes</taxon>
        <taxon>Helotiales</taxon>
        <taxon>Pleuroascaceae</taxon>
        <taxon>Venustampulla</taxon>
    </lineage>
</organism>
<proteinExistence type="predicted"/>
<dbReference type="InterPro" id="IPR001138">
    <property type="entry name" value="Zn2Cys6_DnaBD"/>
</dbReference>
<dbReference type="RefSeq" id="XP_031871889.1">
    <property type="nucleotide sequence ID" value="XM_032012196.1"/>
</dbReference>
<dbReference type="GO" id="GO:0005634">
    <property type="term" value="C:nucleus"/>
    <property type="evidence" value="ECO:0007669"/>
    <property type="project" value="UniProtKB-SubCell"/>
</dbReference>
<comment type="caution">
    <text evidence="5">The sequence shown here is derived from an EMBL/GenBank/DDBJ whole genome shotgun (WGS) entry which is preliminary data.</text>
</comment>
<dbReference type="Proteomes" id="UP000254866">
    <property type="component" value="Unassembled WGS sequence"/>
</dbReference>
<protein>
    <recommendedName>
        <fullName evidence="4">Zn(2)-C6 fungal-type domain-containing protein</fullName>
    </recommendedName>
</protein>
<dbReference type="GO" id="GO:0006351">
    <property type="term" value="P:DNA-templated transcription"/>
    <property type="evidence" value="ECO:0007669"/>
    <property type="project" value="InterPro"/>
</dbReference>
<dbReference type="SMART" id="SM00906">
    <property type="entry name" value="Fungal_trans"/>
    <property type="match status" value="1"/>
</dbReference>
<evidence type="ECO:0000256" key="1">
    <source>
        <dbReference type="ARBA" id="ARBA00004123"/>
    </source>
</evidence>
<dbReference type="PANTHER" id="PTHR31001">
    <property type="entry name" value="UNCHARACTERIZED TRANSCRIPTIONAL REGULATORY PROTEIN"/>
    <property type="match status" value="1"/>
</dbReference>
<reference evidence="5 6" key="1">
    <citation type="journal article" date="2018" name="IMA Fungus">
        <title>IMA Genome-F 9: Draft genome sequence of Annulohypoxylon stygium, Aspergillus mulundensis, Berkeleyomyces basicola (syn. Thielaviopsis basicola), Ceratocystis smalleyi, two Cercospora beticola strains, Coleophoma cylindrospora, Fusarium fracticaudum, Phialophora cf. hyalina, and Morchella septimelata.</title>
        <authorList>
            <person name="Wingfield B.D."/>
            <person name="Bills G.F."/>
            <person name="Dong Y."/>
            <person name="Huang W."/>
            <person name="Nel W.J."/>
            <person name="Swalarsk-Parry B.S."/>
            <person name="Vaghefi N."/>
            <person name="Wilken P.M."/>
            <person name="An Z."/>
            <person name="de Beer Z.W."/>
            <person name="De Vos L."/>
            <person name="Chen L."/>
            <person name="Duong T.A."/>
            <person name="Gao Y."/>
            <person name="Hammerbacher A."/>
            <person name="Kikkert J.R."/>
            <person name="Li Y."/>
            <person name="Li H."/>
            <person name="Li K."/>
            <person name="Li Q."/>
            <person name="Liu X."/>
            <person name="Ma X."/>
            <person name="Naidoo K."/>
            <person name="Pethybridge S.J."/>
            <person name="Sun J."/>
            <person name="Steenkamp E.T."/>
            <person name="van der Nest M.A."/>
            <person name="van Wyk S."/>
            <person name="Wingfield M.J."/>
            <person name="Xiong C."/>
            <person name="Yue Q."/>
            <person name="Zhang X."/>
        </authorList>
    </citation>
    <scope>NUCLEOTIDE SEQUENCE [LARGE SCALE GENOMIC DNA]</scope>
    <source>
        <strain evidence="5 6">BP 5553</strain>
    </source>
</reference>